<comment type="caution">
    <text evidence="2">The sequence shown here is derived from an EMBL/GenBank/DDBJ whole genome shotgun (WGS) entry which is preliminary data.</text>
</comment>
<evidence type="ECO:0000313" key="3">
    <source>
        <dbReference type="Proteomes" id="UP000253517"/>
    </source>
</evidence>
<dbReference type="AlphaFoldDB" id="A0A369A7V4"/>
<dbReference type="Proteomes" id="UP000253517">
    <property type="component" value="Unassembled WGS sequence"/>
</dbReference>
<organism evidence="2 3">
    <name type="scientific">Schleiferia thermophila</name>
    <dbReference type="NCBI Taxonomy" id="884107"/>
    <lineage>
        <taxon>Bacteria</taxon>
        <taxon>Pseudomonadati</taxon>
        <taxon>Bacteroidota</taxon>
        <taxon>Flavobacteriia</taxon>
        <taxon>Flavobacteriales</taxon>
        <taxon>Schleiferiaceae</taxon>
        <taxon>Schleiferia</taxon>
    </lineage>
</organism>
<sequence length="205" mass="24340">MPLFVFLTASKCFPAKKEQPMKKKFSISKTFQLNKDAGDAERVLYQLLHEMGYRVVTAYHWELSGPLVLGIYRVKWIPKRYLDVEIIAHKKDISEVTLHLSYYLKQKKYKDKIAAIFEKELNTISEILKSDKKRFEQLEDLEIKSLKEESGIFRDVVLSAAIVIAFFGFYLLSKFFQKDYIVWLFMVIILVQIFIVFWFRNQDSR</sequence>
<accession>A0A369A7V4</accession>
<keyword evidence="1" id="KW-0812">Transmembrane</keyword>
<dbReference type="EMBL" id="QPJS01000001">
    <property type="protein sequence ID" value="RCX05442.1"/>
    <property type="molecule type" value="Genomic_DNA"/>
</dbReference>
<feature type="transmembrane region" description="Helical" evidence="1">
    <location>
        <begin position="180"/>
        <end position="199"/>
    </location>
</feature>
<keyword evidence="1" id="KW-0472">Membrane</keyword>
<feature type="transmembrane region" description="Helical" evidence="1">
    <location>
        <begin position="152"/>
        <end position="173"/>
    </location>
</feature>
<reference evidence="2 3" key="1">
    <citation type="submission" date="2018-07" db="EMBL/GenBank/DDBJ databases">
        <title>Genomic Encyclopedia of Type Strains, Phase IV (KMG-IV): sequencing the most valuable type-strain genomes for metagenomic binning, comparative biology and taxonomic classification.</title>
        <authorList>
            <person name="Goeker M."/>
        </authorList>
    </citation>
    <scope>NUCLEOTIDE SEQUENCE [LARGE SCALE GENOMIC DNA]</scope>
    <source>
        <strain evidence="2 3">DSM 21410</strain>
    </source>
</reference>
<name>A0A369A7V4_9FLAO</name>
<evidence type="ECO:0000313" key="2">
    <source>
        <dbReference type="EMBL" id="RCX05442.1"/>
    </source>
</evidence>
<keyword evidence="1" id="KW-1133">Transmembrane helix</keyword>
<evidence type="ECO:0000256" key="1">
    <source>
        <dbReference type="SAM" id="Phobius"/>
    </source>
</evidence>
<protein>
    <submittedName>
        <fullName evidence="2">Uncharacterized protein</fullName>
    </submittedName>
</protein>
<proteinExistence type="predicted"/>
<gene>
    <name evidence="2" type="ORF">DES35_101727</name>
</gene>
<keyword evidence="3" id="KW-1185">Reference proteome</keyword>